<dbReference type="Proteomes" id="UP001321763">
    <property type="component" value="Chromosome"/>
</dbReference>
<evidence type="ECO:0000313" key="10">
    <source>
        <dbReference type="Proteomes" id="UP001321763"/>
    </source>
</evidence>
<feature type="transmembrane region" description="Helical" evidence="5">
    <location>
        <begin position="88"/>
        <end position="106"/>
    </location>
</feature>
<dbReference type="Pfam" id="PF13515">
    <property type="entry name" value="FUSC_2"/>
    <property type="match status" value="1"/>
</dbReference>
<evidence type="ECO:0000256" key="3">
    <source>
        <dbReference type="ARBA" id="ARBA00022989"/>
    </source>
</evidence>
<evidence type="ECO:0000256" key="1">
    <source>
        <dbReference type="ARBA" id="ARBA00004141"/>
    </source>
</evidence>
<dbReference type="EMBL" id="AP026818">
    <property type="protein sequence ID" value="BDR81589.1"/>
    <property type="molecule type" value="Genomic_DNA"/>
</dbReference>
<evidence type="ECO:0000313" key="8">
    <source>
        <dbReference type="EMBL" id="RXI49944.1"/>
    </source>
</evidence>
<keyword evidence="2 5" id="KW-0812">Transmembrane</keyword>
<sequence length="326" mass="37214">MDKTDNIKINLKLLLGNLVMLIGIIVFVLLFSKFFGSENTLVGVAVITAMLMFKSINISLRYREAIWAIIFSFIYMGFASYISRLNAFIGIPINFILVFVVIYLFTNEMETKAYLPFILCYVFLDGDPISSEQLMSRIIGLLTGGILIAFIYYISHKNLDDKNHLTIWEMISNIKTNSLQFNFSLRMAIGISIAMFIGRTFGFSKSMWISITVMSLTQPHYYQTKERIKQRVIGTMVGSIIFIILFECLVPSKFSSLVLLILSYIYTFIKKYDKQIIFVTLNSLGAAMVLLDTFISVPMRIAFVLLGSVIAFMVNKTIYARMETYS</sequence>
<dbReference type="AlphaFoldDB" id="A0A4V1LEX0"/>
<reference evidence="8 9" key="1">
    <citation type="submission" date="2018-06" db="EMBL/GenBank/DDBJ databases">
        <title>Genome conservation of Clostridium tetani.</title>
        <authorList>
            <person name="Bruggemann H."/>
            <person name="Popoff M.R."/>
        </authorList>
    </citation>
    <scope>NUCLEOTIDE SEQUENCE [LARGE SCALE GENOMIC DNA]</scope>
    <source>
        <strain evidence="8 9">2017.061</strain>
    </source>
</reference>
<proteinExistence type="predicted"/>
<feature type="transmembrane region" description="Helical" evidence="5">
    <location>
        <begin position="65"/>
        <end position="82"/>
    </location>
</feature>
<comment type="subcellular location">
    <subcellularLocation>
        <location evidence="1">Membrane</location>
        <topology evidence="1">Multi-pass membrane protein</topology>
    </subcellularLocation>
</comment>
<evidence type="ECO:0000256" key="5">
    <source>
        <dbReference type="SAM" id="Phobius"/>
    </source>
</evidence>
<keyword evidence="4 5" id="KW-0472">Membrane</keyword>
<dbReference type="Proteomes" id="UP000290921">
    <property type="component" value="Unassembled WGS sequence"/>
</dbReference>
<evidence type="ECO:0000256" key="4">
    <source>
        <dbReference type="ARBA" id="ARBA00023136"/>
    </source>
</evidence>
<dbReference type="InterPro" id="IPR049453">
    <property type="entry name" value="Memb_transporter_dom"/>
</dbReference>
<gene>
    <name evidence="8" type="ORF">DP130_02870</name>
    <name evidence="7" type="ORF">K234311028_18350</name>
</gene>
<feature type="transmembrane region" description="Helical" evidence="5">
    <location>
        <begin position="12"/>
        <end position="35"/>
    </location>
</feature>
<evidence type="ECO:0000256" key="2">
    <source>
        <dbReference type="ARBA" id="ARBA00022692"/>
    </source>
</evidence>
<dbReference type="RefSeq" id="WP_129029853.1">
    <property type="nucleotide sequence ID" value="NZ_AP026806.1"/>
</dbReference>
<reference evidence="7 10" key="2">
    <citation type="submission" date="2022-09" db="EMBL/GenBank/DDBJ databases">
        <title>complete genome sequences of Clostridium tetani str. KHSU-234311-028 isolated from soil.</title>
        <authorList>
            <person name="Sekizuka T."/>
            <person name="Shitada C."/>
            <person name="Takahashi M."/>
            <person name="Kuroda M."/>
        </authorList>
    </citation>
    <scope>NUCLEOTIDE SEQUENCE [LARGE SCALE GENOMIC DNA]</scope>
    <source>
        <strain evidence="7 10">KHSU-234311-028</strain>
    </source>
</reference>
<protein>
    <submittedName>
        <fullName evidence="8">FUSC family protein</fullName>
    </submittedName>
</protein>
<feature type="transmembrane region" description="Helical" evidence="5">
    <location>
        <begin position="301"/>
        <end position="319"/>
    </location>
</feature>
<evidence type="ECO:0000313" key="9">
    <source>
        <dbReference type="Proteomes" id="UP000290921"/>
    </source>
</evidence>
<name>A0A4V1LEX0_CLOTA</name>
<dbReference type="GO" id="GO:0016020">
    <property type="term" value="C:membrane"/>
    <property type="evidence" value="ECO:0007669"/>
    <property type="project" value="UniProtKB-SubCell"/>
</dbReference>
<dbReference type="EMBL" id="QMAP01000002">
    <property type="protein sequence ID" value="RXI49944.1"/>
    <property type="molecule type" value="Genomic_DNA"/>
</dbReference>
<evidence type="ECO:0000259" key="6">
    <source>
        <dbReference type="Pfam" id="PF13515"/>
    </source>
</evidence>
<accession>A0A4V1LEX0</accession>
<feature type="transmembrane region" description="Helical" evidence="5">
    <location>
        <begin position="187"/>
        <end position="208"/>
    </location>
</feature>
<feature type="transmembrane region" description="Helical" evidence="5">
    <location>
        <begin position="276"/>
        <end position="295"/>
    </location>
</feature>
<feature type="transmembrane region" description="Helical" evidence="5">
    <location>
        <begin position="138"/>
        <end position="155"/>
    </location>
</feature>
<feature type="domain" description="Integral membrane bound transporter" evidence="6">
    <location>
        <begin position="193"/>
        <end position="314"/>
    </location>
</feature>
<feature type="transmembrane region" description="Helical" evidence="5">
    <location>
        <begin position="41"/>
        <end position="58"/>
    </location>
</feature>
<keyword evidence="3 5" id="KW-1133">Transmembrane helix</keyword>
<evidence type="ECO:0000313" key="7">
    <source>
        <dbReference type="EMBL" id="BDR81589.1"/>
    </source>
</evidence>
<organism evidence="8 9">
    <name type="scientific">Clostridium tetani</name>
    <dbReference type="NCBI Taxonomy" id="1513"/>
    <lineage>
        <taxon>Bacteria</taxon>
        <taxon>Bacillati</taxon>
        <taxon>Bacillota</taxon>
        <taxon>Clostridia</taxon>
        <taxon>Eubacteriales</taxon>
        <taxon>Clostridiaceae</taxon>
        <taxon>Clostridium</taxon>
    </lineage>
</organism>